<gene>
    <name evidence="2" type="ORF">BDV33DRAFT_175246</name>
</gene>
<sequence length="52" mass="5572">MNPRLLRTVAAETDNAPQDDGRRCSGSPPRRLSGTDGRGAGVLGETSEGWRF</sequence>
<organism evidence="2 3">
    <name type="scientific">Aspergillus novoparasiticus</name>
    <dbReference type="NCBI Taxonomy" id="986946"/>
    <lineage>
        <taxon>Eukaryota</taxon>
        <taxon>Fungi</taxon>
        <taxon>Dikarya</taxon>
        <taxon>Ascomycota</taxon>
        <taxon>Pezizomycotina</taxon>
        <taxon>Eurotiomycetes</taxon>
        <taxon>Eurotiomycetidae</taxon>
        <taxon>Eurotiales</taxon>
        <taxon>Aspergillaceae</taxon>
        <taxon>Aspergillus</taxon>
        <taxon>Aspergillus subgen. Circumdati</taxon>
    </lineage>
</organism>
<dbReference type="EMBL" id="ML733448">
    <property type="protein sequence ID" value="KAB8218555.1"/>
    <property type="molecule type" value="Genomic_DNA"/>
</dbReference>
<evidence type="ECO:0000313" key="2">
    <source>
        <dbReference type="EMBL" id="KAB8218555.1"/>
    </source>
</evidence>
<accession>A0A5N6ENF3</accession>
<reference evidence="2 3" key="1">
    <citation type="submission" date="2019-04" db="EMBL/GenBank/DDBJ databases">
        <title>Fungal friends and foes A comparative genomics study of 23 Aspergillus species from section Flavi.</title>
        <authorList>
            <consortium name="DOE Joint Genome Institute"/>
            <person name="Kjaerbolling I."/>
            <person name="Vesth T.C."/>
            <person name="Frisvad J.C."/>
            <person name="Nybo J.L."/>
            <person name="Theobald S."/>
            <person name="Kildgaard S."/>
            <person name="Petersen T.I."/>
            <person name="Kuo A."/>
            <person name="Sato A."/>
            <person name="Lyhne E.K."/>
            <person name="Kogle M.E."/>
            <person name="Wiebenga A."/>
            <person name="Kun R.S."/>
            <person name="Lubbers R.J."/>
            <person name="Makela M.R."/>
            <person name="Barry K."/>
            <person name="Chovatia M."/>
            <person name="Clum A."/>
            <person name="Daum C."/>
            <person name="Haridas S."/>
            <person name="He G."/>
            <person name="LaButti K."/>
            <person name="Lipzen A."/>
            <person name="Mondo S."/>
            <person name="Pangilinan J."/>
            <person name="Riley R."/>
            <person name="Salamov A."/>
            <person name="Simmons B.A."/>
            <person name="Magnuson J.K."/>
            <person name="Henrissat B."/>
            <person name="Mortensen U.H."/>
            <person name="Larsen T.O."/>
            <person name="De vries R.P."/>
            <person name="Grigoriev I.V."/>
            <person name="Machida M."/>
            <person name="Baker S.E."/>
            <person name="Andersen M.R."/>
        </authorList>
    </citation>
    <scope>NUCLEOTIDE SEQUENCE [LARGE SCALE GENOMIC DNA]</scope>
    <source>
        <strain evidence="2 3">CBS 126849</strain>
    </source>
</reference>
<evidence type="ECO:0000256" key="1">
    <source>
        <dbReference type="SAM" id="MobiDB-lite"/>
    </source>
</evidence>
<name>A0A5N6ENF3_9EURO</name>
<keyword evidence="3" id="KW-1185">Reference proteome</keyword>
<protein>
    <submittedName>
        <fullName evidence="2">Uncharacterized protein</fullName>
    </submittedName>
</protein>
<proteinExistence type="predicted"/>
<evidence type="ECO:0000313" key="3">
    <source>
        <dbReference type="Proteomes" id="UP000326799"/>
    </source>
</evidence>
<dbReference type="Proteomes" id="UP000326799">
    <property type="component" value="Unassembled WGS sequence"/>
</dbReference>
<dbReference type="AlphaFoldDB" id="A0A5N6ENF3"/>
<feature type="region of interest" description="Disordered" evidence="1">
    <location>
        <begin position="1"/>
        <end position="52"/>
    </location>
</feature>